<gene>
    <name evidence="5" type="ORF">GCM10007852_34990</name>
</gene>
<dbReference type="PANTHER" id="PTHR42535:SF2">
    <property type="entry name" value="CHROMOSOME UNDETERMINED SCAFFOLD_146, WHOLE GENOME SHOTGUN SEQUENCE"/>
    <property type="match status" value="1"/>
</dbReference>
<evidence type="ECO:0000256" key="1">
    <source>
        <dbReference type="ARBA" id="ARBA00022729"/>
    </source>
</evidence>
<dbReference type="InterPro" id="IPR006558">
    <property type="entry name" value="LamG-like"/>
</dbReference>
<dbReference type="PANTHER" id="PTHR42535">
    <property type="entry name" value="OOKINETE PROTEIN, PUTATIVE-RELATED"/>
    <property type="match status" value="1"/>
</dbReference>
<dbReference type="RefSeq" id="WP_284219003.1">
    <property type="nucleotide sequence ID" value="NZ_BSOT01000011.1"/>
</dbReference>
<dbReference type="Gene3D" id="2.60.120.260">
    <property type="entry name" value="Galactose-binding domain-like"/>
    <property type="match status" value="1"/>
</dbReference>
<dbReference type="InterPro" id="IPR032532">
    <property type="entry name" value="DUF4955"/>
</dbReference>
<feature type="domain" description="F5/8 type C" evidence="4">
    <location>
        <begin position="797"/>
        <end position="944"/>
    </location>
</feature>
<feature type="signal peptide" evidence="3">
    <location>
        <begin position="1"/>
        <end position="25"/>
    </location>
</feature>
<dbReference type="Gene3D" id="2.60.120.200">
    <property type="match status" value="3"/>
</dbReference>
<dbReference type="InterPro" id="IPR000421">
    <property type="entry name" value="FA58C"/>
</dbReference>
<evidence type="ECO:0000313" key="5">
    <source>
        <dbReference type="EMBL" id="GLR72591.1"/>
    </source>
</evidence>
<sequence>MYSIYRIKHLLALMTLSALSADVMAQDGPPVVSEHWQNYLEAREKNSSFQLDKKSFYRDKSYSADDVLPNFSFAGYKFGEEPLPTRNLDIGYPASVPEFDPSLTGHKIFNVLDYGAIPNDTNSDKEALRATIAAASEYIDNNAIYGENSVGAIIYFPAGLFLVNEPSDMMGVAESQPTGQGNDADRIFAQAHQPIVIDRSNIILRGAGKGQTVLYMREHFRAPYSNLMWTTPSLFQVGVSREWQPRSGAASSPAQHKLSQPNYITRAKDSVLRESSDSLKVESVDDLYVGQWVTLRSLDTRDDAIAEAMSPYMPEPWFLADGTSHQAGLNRGLSRIERKQIKQIIGKRVVFHSPIHATIEKAKNAEAEGHGWGLEEDLQPMQFFGMEDLTLEGAWNEDFVHHKNYIHDSGWTALRMNRVSHSWVKNVEFKSFNQGLTINGAAITVQDVDFTGKAGHSSLAIERSTNVLAINIDDRADTWHGPGYANHASANVILNANMTPTAGPNIHASFPRANLFDKLKGGFITGRWGGSVGSQPNHLKHLVFWNPNNTAASKENFQFMQAGSKFGRIVTPYVIGMHGNPHTFEKQQNYVDFAINEYFTNGAEIPNFDELHPKCREVRDEDDDDYCDSPADDGSTVITYTLDGAGTAIFPPLANPYLYSNADYSQSQAIEESIGRPVKPYSLYEAQVAQRFGELPEWLVEVAGKVRYVRFVAESGIDGAEANIVVLDQMGFPIEGASKTTVADSYPNETIFDLGDYYEPAGLQFGQDVEDGNRVTSFSVYTAKTSGDWQSADATGSFGNSNHIQNIQIGKREIARASAIASESSASNNPNNILDRNDGTHWSGGEDAYISIDLQDVLNLSGIKLAFLNGVNSAYSFTLEYSLDHQVWETVSFANGQASAENSMATNALEEFEFDVPIDARYIKITGISSVNAYTQFEAVLKRDPVLSLHLSINEGEGNTTQDLSGRGNHGELQNFVPDVVVPDPEIEEVNGLIFDGIDDRVVLRDIQYDIDTNGDANYTVATWIKFKNQTSSTFPISKSRWHGGNPFYFMATSDGKIGVRINSKGPLISGYADDEWHHVAGVLSGKTLSVYINGELKASEVVEPQSNSQALSIGDSAVSGPAFKGGLDDVRVYNNRALTAAEIAELAMTREPTDMTCELVSEPGLEVLLRLDDADDANPESSLTTCNSAFDEVFSLENGAMWIAPVPPSGINGVTVDGVDDRVEVGDIQYDIDADGNAKYSVSTWIKFAPQSKTSFPFSKSRWHGGNPFYVMAGSDGKIGARVNGKGLLVSGYADDEWHHLAAILDGKTLKLYMNGEFKGEEVVEPKSNGNLVSIGDSAVPANPFKGSLDDLRIYNNVALDEATIANHAAERPFADAPCDIVDEPALSVFLRFEDVDPSAVDAPLTSCDASGNGYHGMFFNGAQWAGELPDVPIQTNGWQSDSDGSYLNFDGEDDIVVLPNIPYGNINNEYSVSMWVRYAPQGDNYMFKRVSKWTGNSPFTIQGIGNDVRAGIRNNFITVADKADSEWHHLVAVLKGTSLKFYVDDVLEGEIEVEPLNDNGPTSIGGPAADVGFRMYSGDIDEVRVYQYALTSTEASELYNLGR</sequence>
<dbReference type="SUPFAM" id="SSF51126">
    <property type="entry name" value="Pectin lyase-like"/>
    <property type="match status" value="1"/>
</dbReference>
<accession>A0AA37T011</accession>
<organism evidence="5 6">
    <name type="scientific">Agaribacter marinus</name>
    <dbReference type="NCBI Taxonomy" id="1431249"/>
    <lineage>
        <taxon>Bacteria</taxon>
        <taxon>Pseudomonadati</taxon>
        <taxon>Pseudomonadota</taxon>
        <taxon>Gammaproteobacteria</taxon>
        <taxon>Alteromonadales</taxon>
        <taxon>Alteromonadaceae</taxon>
        <taxon>Agaribacter</taxon>
    </lineage>
</organism>
<dbReference type="Pfam" id="PF16315">
    <property type="entry name" value="DUF4955"/>
    <property type="match status" value="2"/>
</dbReference>
<keyword evidence="2" id="KW-1015">Disulfide bond</keyword>
<evidence type="ECO:0000313" key="6">
    <source>
        <dbReference type="Proteomes" id="UP001156601"/>
    </source>
</evidence>
<proteinExistence type="predicted"/>
<name>A0AA37T011_9ALTE</name>
<evidence type="ECO:0000256" key="2">
    <source>
        <dbReference type="ARBA" id="ARBA00023157"/>
    </source>
</evidence>
<dbReference type="InterPro" id="IPR012334">
    <property type="entry name" value="Pectin_lyas_fold"/>
</dbReference>
<dbReference type="Pfam" id="PF12708">
    <property type="entry name" value="Pect-lyase_RHGA_epim"/>
    <property type="match status" value="1"/>
</dbReference>
<keyword evidence="6" id="KW-1185">Reference proteome</keyword>
<comment type="caution">
    <text evidence="5">The sequence shown here is derived from an EMBL/GenBank/DDBJ whole genome shotgun (WGS) entry which is preliminary data.</text>
</comment>
<evidence type="ECO:0000259" key="4">
    <source>
        <dbReference type="PROSITE" id="PS50022"/>
    </source>
</evidence>
<dbReference type="Pfam" id="PF00754">
    <property type="entry name" value="F5_F8_type_C"/>
    <property type="match status" value="1"/>
</dbReference>
<protein>
    <recommendedName>
        <fullName evidence="4">F5/8 type C domain-containing protein</fullName>
    </recommendedName>
</protein>
<dbReference type="EMBL" id="BSOT01000011">
    <property type="protein sequence ID" value="GLR72591.1"/>
    <property type="molecule type" value="Genomic_DNA"/>
</dbReference>
<dbReference type="InterPro" id="IPR024535">
    <property type="entry name" value="RHGA/B-epi-like_pectate_lyase"/>
</dbReference>
<dbReference type="PROSITE" id="PS50022">
    <property type="entry name" value="FA58C_3"/>
    <property type="match status" value="1"/>
</dbReference>
<keyword evidence="1 3" id="KW-0732">Signal</keyword>
<dbReference type="Gene3D" id="2.160.20.10">
    <property type="entry name" value="Single-stranded right-handed beta-helix, Pectin lyase-like"/>
    <property type="match status" value="1"/>
</dbReference>
<dbReference type="SUPFAM" id="SSF49785">
    <property type="entry name" value="Galactose-binding domain-like"/>
    <property type="match status" value="1"/>
</dbReference>
<reference evidence="5" key="2">
    <citation type="submission" date="2023-01" db="EMBL/GenBank/DDBJ databases">
        <title>Draft genome sequence of Agaribacter marinus strain NBRC 110023.</title>
        <authorList>
            <person name="Sun Q."/>
            <person name="Mori K."/>
        </authorList>
    </citation>
    <scope>NUCLEOTIDE SEQUENCE</scope>
    <source>
        <strain evidence="5">NBRC 110023</strain>
    </source>
</reference>
<dbReference type="Proteomes" id="UP001156601">
    <property type="component" value="Unassembled WGS sequence"/>
</dbReference>
<dbReference type="InterPro" id="IPR013320">
    <property type="entry name" value="ConA-like_dom_sf"/>
</dbReference>
<dbReference type="SMART" id="SM00560">
    <property type="entry name" value="LamGL"/>
    <property type="match status" value="2"/>
</dbReference>
<reference evidence="5" key="1">
    <citation type="journal article" date="2014" name="Int. J. Syst. Evol. Microbiol.">
        <title>Complete genome sequence of Corynebacterium casei LMG S-19264T (=DSM 44701T), isolated from a smear-ripened cheese.</title>
        <authorList>
            <consortium name="US DOE Joint Genome Institute (JGI-PGF)"/>
            <person name="Walter F."/>
            <person name="Albersmeier A."/>
            <person name="Kalinowski J."/>
            <person name="Ruckert C."/>
        </authorList>
    </citation>
    <scope>NUCLEOTIDE SEQUENCE</scope>
    <source>
        <strain evidence="5">NBRC 110023</strain>
    </source>
</reference>
<dbReference type="Pfam" id="PF13385">
    <property type="entry name" value="Laminin_G_3"/>
    <property type="match status" value="3"/>
</dbReference>
<evidence type="ECO:0000256" key="3">
    <source>
        <dbReference type="SAM" id="SignalP"/>
    </source>
</evidence>
<feature type="chain" id="PRO_5041414823" description="F5/8 type C domain-containing protein" evidence="3">
    <location>
        <begin position="26"/>
        <end position="1605"/>
    </location>
</feature>
<dbReference type="InterPro" id="IPR008979">
    <property type="entry name" value="Galactose-bd-like_sf"/>
</dbReference>
<dbReference type="InterPro" id="IPR011050">
    <property type="entry name" value="Pectin_lyase_fold/virulence"/>
</dbReference>
<dbReference type="SUPFAM" id="SSF49899">
    <property type="entry name" value="Concanavalin A-like lectins/glucanases"/>
    <property type="match status" value="3"/>
</dbReference>